<comment type="caution">
    <text evidence="6">The sequence shown here is derived from an EMBL/GenBank/DDBJ whole genome shotgun (WGS) entry which is preliminary data.</text>
</comment>
<evidence type="ECO:0000256" key="3">
    <source>
        <dbReference type="ARBA" id="ARBA00022729"/>
    </source>
</evidence>
<feature type="compositionally biased region" description="Basic and acidic residues" evidence="4">
    <location>
        <begin position="319"/>
        <end position="333"/>
    </location>
</feature>
<name>A0ABU0J0R9_9HYPH</name>
<accession>A0ABU0J0R9</accession>
<dbReference type="EMBL" id="JAUSVX010000001">
    <property type="protein sequence ID" value="MDQ0467220.1"/>
    <property type="molecule type" value="Genomic_DNA"/>
</dbReference>
<keyword evidence="3" id="KW-0732">Signal</keyword>
<evidence type="ECO:0000256" key="1">
    <source>
        <dbReference type="ARBA" id="ARBA00004418"/>
    </source>
</evidence>
<dbReference type="PANTHER" id="PTHR30024:SF47">
    <property type="entry name" value="TAURINE-BINDING PERIPLASMIC PROTEIN"/>
    <property type="match status" value="1"/>
</dbReference>
<feature type="region of interest" description="Disordered" evidence="4">
    <location>
        <begin position="319"/>
        <end position="339"/>
    </location>
</feature>
<dbReference type="Pfam" id="PF09084">
    <property type="entry name" value="NMT1"/>
    <property type="match status" value="1"/>
</dbReference>
<sequence>MTTPDLVPQPLPVLRLNQGDPSEARVYYCAHFVADALGLFADEGVAVSFTTTESGGATVRGGQVPAVIDGSADLTIGGPMVTMKIHEERGPRLVSFCAAVAANPWVLAARAPEPGFRLSDLRGRRVLDIANIGTATLCFRWLAARAGLAEADMALIPGSGSHEADLDAVASGAVDYALHSLHALGPAIAEGRLALVQDLAGPTGAVPWSAYIARPEAIAARRPAFLAFTRAIARALAWIGSHEGAEIAAIIAPRYPFQSRAALETIIAGYRKAGAFAAGPLIPRADFDHFAAILAAIGWIGAPPPYAELVEAGLAREAVRSRPDAVSDADPERTPSWTR</sequence>
<dbReference type="RefSeq" id="WP_307266583.1">
    <property type="nucleotide sequence ID" value="NZ_JAUSVX010000001.1"/>
</dbReference>
<comment type="similarity">
    <text evidence="2">Belongs to the bacterial solute-binding protein SsuA/TauA family.</text>
</comment>
<dbReference type="InterPro" id="IPR015168">
    <property type="entry name" value="SsuA/THI5"/>
</dbReference>
<dbReference type="Gene3D" id="3.40.190.10">
    <property type="entry name" value="Periplasmic binding protein-like II"/>
    <property type="match status" value="2"/>
</dbReference>
<evidence type="ECO:0000313" key="7">
    <source>
        <dbReference type="Proteomes" id="UP001242480"/>
    </source>
</evidence>
<dbReference type="Proteomes" id="UP001242480">
    <property type="component" value="Unassembled WGS sequence"/>
</dbReference>
<proteinExistence type="inferred from homology"/>
<protein>
    <submittedName>
        <fullName evidence="6">NitT/TauT family transport system substrate-binding protein</fullName>
    </submittedName>
</protein>
<organism evidence="6 7">
    <name type="scientific">Labrys wisconsinensis</name>
    <dbReference type="NCBI Taxonomy" id="425677"/>
    <lineage>
        <taxon>Bacteria</taxon>
        <taxon>Pseudomonadati</taxon>
        <taxon>Pseudomonadota</taxon>
        <taxon>Alphaproteobacteria</taxon>
        <taxon>Hyphomicrobiales</taxon>
        <taxon>Xanthobacteraceae</taxon>
        <taxon>Labrys</taxon>
    </lineage>
</organism>
<reference evidence="6 7" key="1">
    <citation type="submission" date="2023-07" db="EMBL/GenBank/DDBJ databases">
        <title>Genomic Encyclopedia of Type Strains, Phase IV (KMG-IV): sequencing the most valuable type-strain genomes for metagenomic binning, comparative biology and taxonomic classification.</title>
        <authorList>
            <person name="Goeker M."/>
        </authorList>
    </citation>
    <scope>NUCLEOTIDE SEQUENCE [LARGE SCALE GENOMIC DNA]</scope>
    <source>
        <strain evidence="6 7">DSM 19619</strain>
    </source>
</reference>
<feature type="domain" description="SsuA/THI5-like" evidence="5">
    <location>
        <begin position="30"/>
        <end position="240"/>
    </location>
</feature>
<dbReference type="SUPFAM" id="SSF53850">
    <property type="entry name" value="Periplasmic binding protein-like II"/>
    <property type="match status" value="1"/>
</dbReference>
<evidence type="ECO:0000313" key="6">
    <source>
        <dbReference type="EMBL" id="MDQ0467220.1"/>
    </source>
</evidence>
<comment type="subcellular location">
    <subcellularLocation>
        <location evidence="1">Periplasm</location>
    </subcellularLocation>
</comment>
<gene>
    <name evidence="6" type="ORF">QO011_000215</name>
</gene>
<evidence type="ECO:0000259" key="5">
    <source>
        <dbReference type="Pfam" id="PF09084"/>
    </source>
</evidence>
<dbReference type="PANTHER" id="PTHR30024">
    <property type="entry name" value="ALIPHATIC SULFONATES-BINDING PROTEIN-RELATED"/>
    <property type="match status" value="1"/>
</dbReference>
<evidence type="ECO:0000256" key="2">
    <source>
        <dbReference type="ARBA" id="ARBA00010742"/>
    </source>
</evidence>
<keyword evidence="7" id="KW-1185">Reference proteome</keyword>
<evidence type="ECO:0000256" key="4">
    <source>
        <dbReference type="SAM" id="MobiDB-lite"/>
    </source>
</evidence>